<accession>A0AAV6NRL6</accession>
<comment type="caution">
    <text evidence="1">The sequence shown here is derived from an EMBL/GenBank/DDBJ whole genome shotgun (WGS) entry which is preliminary data.</text>
</comment>
<gene>
    <name evidence="1" type="ORF">SDJN03_06721</name>
</gene>
<name>A0AAV6NRL6_9ROSI</name>
<evidence type="ECO:0008006" key="3">
    <source>
        <dbReference type="Google" id="ProtNLM"/>
    </source>
</evidence>
<organism evidence="1 2">
    <name type="scientific">Cucurbita argyrosperma subsp. sororia</name>
    <dbReference type="NCBI Taxonomy" id="37648"/>
    <lineage>
        <taxon>Eukaryota</taxon>
        <taxon>Viridiplantae</taxon>
        <taxon>Streptophyta</taxon>
        <taxon>Embryophyta</taxon>
        <taxon>Tracheophyta</taxon>
        <taxon>Spermatophyta</taxon>
        <taxon>Magnoliopsida</taxon>
        <taxon>eudicotyledons</taxon>
        <taxon>Gunneridae</taxon>
        <taxon>Pentapetalae</taxon>
        <taxon>rosids</taxon>
        <taxon>fabids</taxon>
        <taxon>Cucurbitales</taxon>
        <taxon>Cucurbitaceae</taxon>
        <taxon>Cucurbiteae</taxon>
        <taxon>Cucurbita</taxon>
    </lineage>
</organism>
<evidence type="ECO:0000313" key="2">
    <source>
        <dbReference type="Proteomes" id="UP000685013"/>
    </source>
</evidence>
<evidence type="ECO:0000313" key="1">
    <source>
        <dbReference type="EMBL" id="KAG6601488.1"/>
    </source>
</evidence>
<dbReference type="AlphaFoldDB" id="A0AAV6NRL6"/>
<keyword evidence="2" id="KW-1185">Reference proteome</keyword>
<feature type="non-terminal residue" evidence="1">
    <location>
        <position position="1"/>
    </location>
</feature>
<reference evidence="1 2" key="1">
    <citation type="journal article" date="2021" name="Hortic Res">
        <title>The domestication of Cucurbita argyrosperma as revealed by the genome of its wild relative.</title>
        <authorList>
            <person name="Barrera-Redondo J."/>
            <person name="Sanchez-de la Vega G."/>
            <person name="Aguirre-Liguori J.A."/>
            <person name="Castellanos-Morales G."/>
            <person name="Gutierrez-Guerrero Y.T."/>
            <person name="Aguirre-Dugua X."/>
            <person name="Aguirre-Planter E."/>
            <person name="Tenaillon M.I."/>
            <person name="Lira-Saade R."/>
            <person name="Eguiarte L.E."/>
        </authorList>
    </citation>
    <scope>NUCLEOTIDE SEQUENCE [LARGE SCALE GENOMIC DNA]</scope>
    <source>
        <strain evidence="1">JBR-2021</strain>
    </source>
</reference>
<protein>
    <recommendedName>
        <fullName evidence="3">Secreted protein</fullName>
    </recommendedName>
</protein>
<dbReference type="Proteomes" id="UP000685013">
    <property type="component" value="Chromosome 4"/>
</dbReference>
<dbReference type="EMBL" id="JAGKQH010000004">
    <property type="protein sequence ID" value="KAG6601488.1"/>
    <property type="molecule type" value="Genomic_DNA"/>
</dbReference>
<proteinExistence type="predicted"/>
<sequence length="94" mass="10450">MRLLQFYSVIVPFSRFSCLWAGGWIGEARSILLPSTTSHYQLLPALSSAFLLLVHGVESHLLYVGSLSGNIAERSLIRDILQLGAELFTTWEAL</sequence>